<evidence type="ECO:0008006" key="3">
    <source>
        <dbReference type="Google" id="ProtNLM"/>
    </source>
</evidence>
<gene>
    <name evidence="1" type="ORF">PS862_00504</name>
</gene>
<proteinExistence type="predicted"/>
<organism evidence="1 2">
    <name type="scientific">Pseudomonas fluorescens</name>
    <dbReference type="NCBI Taxonomy" id="294"/>
    <lineage>
        <taxon>Bacteria</taxon>
        <taxon>Pseudomonadati</taxon>
        <taxon>Pseudomonadota</taxon>
        <taxon>Gammaproteobacteria</taxon>
        <taxon>Pseudomonadales</taxon>
        <taxon>Pseudomonadaceae</taxon>
        <taxon>Pseudomonas</taxon>
    </lineage>
</organism>
<dbReference type="AlphaFoldDB" id="A0A5E7GSQ8"/>
<dbReference type="EMBL" id="CABVII010000002">
    <property type="protein sequence ID" value="VVO54929.1"/>
    <property type="molecule type" value="Genomic_DNA"/>
</dbReference>
<dbReference type="OrthoDB" id="8453791at2"/>
<dbReference type="RefSeq" id="WP_150743906.1">
    <property type="nucleotide sequence ID" value="NZ_CABVHE010000002.1"/>
</dbReference>
<accession>A0A5E7GSQ8</accession>
<evidence type="ECO:0000313" key="2">
    <source>
        <dbReference type="Proteomes" id="UP000385207"/>
    </source>
</evidence>
<evidence type="ECO:0000313" key="1">
    <source>
        <dbReference type="EMBL" id="VVO54929.1"/>
    </source>
</evidence>
<sequence>MVNFTSYDHDLHERRDLIELKVYVERVLGLKLRLIPWEQVEILPYALRDRYEFFVTEILGTNCLILKERPRREASLADVAKHMQVIKNLLAKKSPETSDLMVFVTDTLPSYDRKRLVEKGVQFIVPGNQLYLPAFGMDLREHYRRRLEKPQVLSPATQSMLIQFLINGWQRRLRTTRSTFEKSFTYSKMTVTRAIKELIDLDIVQPSKEMDEVAIFFHLSPKETWEMAKEFMRTPVKKTLWLNSIPEAFDTPLLLAGEAALAEMSLLASPKVPSFALTTAQFDHIRELAQSDHRSKMNIVYGEEFGLWGSKSKTAKLKFETTCPYYEVPQNHAACCIQFWSYDPLHSNIATGTVDPFSLYLSLKDEHDDRVQMCLDEMMEGVKWW</sequence>
<name>A0A5E7GSQ8_PSEFL</name>
<reference evidence="1 2" key="1">
    <citation type="submission" date="2019-09" db="EMBL/GenBank/DDBJ databases">
        <authorList>
            <person name="Chandra G."/>
            <person name="Truman W A."/>
        </authorList>
    </citation>
    <scope>NUCLEOTIDE SEQUENCE [LARGE SCALE GENOMIC DNA]</scope>
    <source>
        <strain evidence="1">PS862</strain>
    </source>
</reference>
<dbReference type="Proteomes" id="UP000385207">
    <property type="component" value="Unassembled WGS sequence"/>
</dbReference>
<protein>
    <recommendedName>
        <fullName evidence="3">MarR family transcriptional regulator</fullName>
    </recommendedName>
</protein>